<protein>
    <submittedName>
        <fullName evidence="1">Uncharacterized protein</fullName>
    </submittedName>
</protein>
<dbReference type="Proteomes" id="UP000605986">
    <property type="component" value="Unassembled WGS sequence"/>
</dbReference>
<evidence type="ECO:0000313" key="1">
    <source>
        <dbReference type="EMBL" id="KAF4436399.1"/>
    </source>
</evidence>
<dbReference type="EMBL" id="JAADJG010000805">
    <property type="protein sequence ID" value="KAF4436399.1"/>
    <property type="molecule type" value="Genomic_DNA"/>
</dbReference>
<gene>
    <name evidence="1" type="ORF">F53441_13271</name>
</gene>
<proteinExistence type="predicted"/>
<organism evidence="1 2">
    <name type="scientific">Fusarium austroafricanum</name>
    <dbReference type="NCBI Taxonomy" id="2364996"/>
    <lineage>
        <taxon>Eukaryota</taxon>
        <taxon>Fungi</taxon>
        <taxon>Dikarya</taxon>
        <taxon>Ascomycota</taxon>
        <taxon>Pezizomycotina</taxon>
        <taxon>Sordariomycetes</taxon>
        <taxon>Hypocreomycetidae</taxon>
        <taxon>Hypocreales</taxon>
        <taxon>Nectriaceae</taxon>
        <taxon>Fusarium</taxon>
        <taxon>Fusarium concolor species complex</taxon>
    </lineage>
</organism>
<sequence length="392" mass="45857">MKFYSLVVFAISVNPSFVRSSDKEIHLQWSLCDRDAEAVLTKLGEQVRPPYKRNPITYFDTMPPTHAQQGVMFRTKTNKGEPFSVIKVRFDEKPEHMPPGADCVYDRYGDNIPFTCGQRYLLGDKTKRIWSNDQVRFAEEYDDIDWDGLVPYGPYPDGKWKLKILGHKAKLDDVVAGSLHLMEIELSTPKAGSEGVYRQVLKVKCASASDNGGRADYNYPDMKNLTENEYQKLSLTIDIRDVPLECPYEMVNGQSAVDLCNNFSNLAKYPDLWPESTRRLINMFILREFFILHGIYIIDDPDMRVLLRIQNQLRDALRMCKYNRTLNNEQELIKVMMEECGRVDDIMMEEWQEQMRIESEEWLDWDSRTLQEMEEFLDSQPYPVNEEEEQDD</sequence>
<reference evidence="1" key="1">
    <citation type="submission" date="2020-01" db="EMBL/GenBank/DDBJ databases">
        <title>Identification and distribution of gene clusters putatively required for synthesis of sphingolipid metabolism inhibitors in phylogenetically diverse species of the filamentous fungus Fusarium.</title>
        <authorList>
            <person name="Kim H.-S."/>
            <person name="Busman M."/>
            <person name="Brown D.W."/>
            <person name="Divon H."/>
            <person name="Uhlig S."/>
            <person name="Proctor R.H."/>
        </authorList>
    </citation>
    <scope>NUCLEOTIDE SEQUENCE</scope>
    <source>
        <strain evidence="1">NRRL 53441</strain>
    </source>
</reference>
<keyword evidence="2" id="KW-1185">Reference proteome</keyword>
<name>A0A8H4JRS3_9HYPO</name>
<comment type="caution">
    <text evidence="1">The sequence shown here is derived from an EMBL/GenBank/DDBJ whole genome shotgun (WGS) entry which is preliminary data.</text>
</comment>
<dbReference type="AlphaFoldDB" id="A0A8H4JRS3"/>
<accession>A0A8H4JRS3</accession>
<evidence type="ECO:0000313" key="2">
    <source>
        <dbReference type="Proteomes" id="UP000605986"/>
    </source>
</evidence>
<dbReference type="OrthoDB" id="3917713at2759"/>